<evidence type="ECO:0008006" key="4">
    <source>
        <dbReference type="Google" id="ProtNLM"/>
    </source>
</evidence>
<evidence type="ECO:0000313" key="3">
    <source>
        <dbReference type="Proteomes" id="UP000321638"/>
    </source>
</evidence>
<dbReference type="OrthoDB" id="7341703at2"/>
<keyword evidence="3" id="KW-1185">Reference proteome</keyword>
<accession>A0A5C8PLH5</accession>
<evidence type="ECO:0000313" key="2">
    <source>
        <dbReference type="EMBL" id="TXL74332.1"/>
    </source>
</evidence>
<dbReference type="Proteomes" id="UP000321638">
    <property type="component" value="Unassembled WGS sequence"/>
</dbReference>
<organism evidence="2 3">
    <name type="scientific">Vineibacter terrae</name>
    <dbReference type="NCBI Taxonomy" id="2586908"/>
    <lineage>
        <taxon>Bacteria</taxon>
        <taxon>Pseudomonadati</taxon>
        <taxon>Pseudomonadota</taxon>
        <taxon>Alphaproteobacteria</taxon>
        <taxon>Hyphomicrobiales</taxon>
        <taxon>Vineibacter</taxon>
    </lineage>
</organism>
<feature type="chain" id="PRO_5023055331" description="Lipoprotein" evidence="1">
    <location>
        <begin position="23"/>
        <end position="229"/>
    </location>
</feature>
<keyword evidence="1" id="KW-0732">Signal</keyword>
<dbReference type="RefSeq" id="WP_147848297.1">
    <property type="nucleotide sequence ID" value="NZ_VDUZ01000019.1"/>
</dbReference>
<comment type="caution">
    <text evidence="2">The sequence shown here is derived from an EMBL/GenBank/DDBJ whole genome shotgun (WGS) entry which is preliminary data.</text>
</comment>
<dbReference type="AlphaFoldDB" id="A0A5C8PLH5"/>
<evidence type="ECO:0000256" key="1">
    <source>
        <dbReference type="SAM" id="SignalP"/>
    </source>
</evidence>
<name>A0A5C8PLH5_9HYPH</name>
<reference evidence="2 3" key="1">
    <citation type="submission" date="2019-06" db="EMBL/GenBank/DDBJ databases">
        <title>New taxonomy in bacterial strain CC-CFT640, isolated from vineyard.</title>
        <authorList>
            <person name="Lin S.-Y."/>
            <person name="Tsai C.-F."/>
            <person name="Young C.-C."/>
        </authorList>
    </citation>
    <scope>NUCLEOTIDE SEQUENCE [LARGE SCALE GENOMIC DNA]</scope>
    <source>
        <strain evidence="2 3">CC-CFT640</strain>
    </source>
</reference>
<feature type="signal peptide" evidence="1">
    <location>
        <begin position="1"/>
        <end position="22"/>
    </location>
</feature>
<sequence length="229" mass="25113">MAGSFMRIVVGAVMLLTPAACANSQLEPKVDNPLTRSIYWFRYVGGTDIKASCAAGGPNHIRLVYNAIWNQQVRAYDLAPQGAGGATLTSRVLTDLGDLSSVEVRDWGGFLDPWRGKRAESQLSAAEFGRLTALIEQSGGFGPPPAGLELPSNDYWWTVASCRNGRWGFAAYHYPTDKFARVRFAEALFAADKTGVAVAQPRDLAPAIFRGDRWRQWQLAVGRDGLRDY</sequence>
<protein>
    <recommendedName>
        <fullName evidence="4">Lipoprotein</fullName>
    </recommendedName>
</protein>
<gene>
    <name evidence="2" type="ORF">FHP25_17775</name>
</gene>
<proteinExistence type="predicted"/>
<dbReference type="EMBL" id="VDUZ01000019">
    <property type="protein sequence ID" value="TXL74332.1"/>
    <property type="molecule type" value="Genomic_DNA"/>
</dbReference>